<dbReference type="AlphaFoldDB" id="A0AAD1XB56"/>
<feature type="region of interest" description="Disordered" evidence="1">
    <location>
        <begin position="99"/>
        <end position="125"/>
    </location>
</feature>
<evidence type="ECO:0000313" key="2">
    <source>
        <dbReference type="EMBL" id="CAI2365347.1"/>
    </source>
</evidence>
<accession>A0AAD1XB56</accession>
<feature type="compositionally biased region" description="Basic residues" evidence="1">
    <location>
        <begin position="330"/>
        <end position="339"/>
    </location>
</feature>
<evidence type="ECO:0000256" key="1">
    <source>
        <dbReference type="SAM" id="MobiDB-lite"/>
    </source>
</evidence>
<protein>
    <submittedName>
        <fullName evidence="2">Uncharacterized protein</fullName>
    </submittedName>
</protein>
<feature type="region of interest" description="Disordered" evidence="1">
    <location>
        <begin position="54"/>
        <end position="74"/>
    </location>
</feature>
<feature type="compositionally biased region" description="Basic and acidic residues" evidence="1">
    <location>
        <begin position="54"/>
        <end position="67"/>
    </location>
</feature>
<feature type="region of interest" description="Disordered" evidence="1">
    <location>
        <begin position="302"/>
        <end position="356"/>
    </location>
</feature>
<sequence length="356" mass="41256">MRIKGRTKNKLAKISRNLIKHTSHKEVNKPPPRVSNESKQEVDYFKRGNFKMSIDRKRENSQTRRTIDPSFDPPKMLSAYDNYYHQPPQTVKHLSSKTLSFKPPKVPKELMTGRQRRHDKKNNQSSFKLSYDENELKAHKPPSLSKKKVGYKMTSKPTVYRLGTYERISIKDSSKHAKSHSTSNSIKKIREYQSSLTNLPGSISQRKVDEPELLKYNLKTKDLEMKGTSTKSKKSEKYYRCQNKIKILHKSDVNVVPQNIGDPIPYAGLRRKAQIPTSGSLNRKNFDSQIVFGNEENYSYNRKPSQIDYSNLQRRSSARPKPIQPDAGNQRHRSSSGKGRRPESARNMFGSHFRFE</sequence>
<feature type="region of interest" description="Disordered" evidence="1">
    <location>
        <begin position="20"/>
        <end position="40"/>
    </location>
</feature>
<evidence type="ECO:0000313" key="3">
    <source>
        <dbReference type="Proteomes" id="UP001295684"/>
    </source>
</evidence>
<organism evidence="2 3">
    <name type="scientific">Euplotes crassus</name>
    <dbReference type="NCBI Taxonomy" id="5936"/>
    <lineage>
        <taxon>Eukaryota</taxon>
        <taxon>Sar</taxon>
        <taxon>Alveolata</taxon>
        <taxon>Ciliophora</taxon>
        <taxon>Intramacronucleata</taxon>
        <taxon>Spirotrichea</taxon>
        <taxon>Hypotrichia</taxon>
        <taxon>Euplotida</taxon>
        <taxon>Euplotidae</taxon>
        <taxon>Moneuplotes</taxon>
    </lineage>
</organism>
<dbReference type="EMBL" id="CAMPGE010006496">
    <property type="protein sequence ID" value="CAI2365347.1"/>
    <property type="molecule type" value="Genomic_DNA"/>
</dbReference>
<name>A0AAD1XB56_EUPCR</name>
<comment type="caution">
    <text evidence="2">The sequence shown here is derived from an EMBL/GenBank/DDBJ whole genome shotgun (WGS) entry which is preliminary data.</text>
</comment>
<feature type="compositionally biased region" description="Polar residues" evidence="1">
    <location>
        <begin position="302"/>
        <end position="315"/>
    </location>
</feature>
<proteinExistence type="predicted"/>
<reference evidence="2" key="1">
    <citation type="submission" date="2023-07" db="EMBL/GenBank/DDBJ databases">
        <authorList>
            <consortium name="AG Swart"/>
            <person name="Singh M."/>
            <person name="Singh A."/>
            <person name="Seah K."/>
            <person name="Emmerich C."/>
        </authorList>
    </citation>
    <scope>NUCLEOTIDE SEQUENCE</scope>
    <source>
        <strain evidence="2">DP1</strain>
    </source>
</reference>
<gene>
    <name evidence="2" type="ORF">ECRASSUSDP1_LOCUS6693</name>
</gene>
<keyword evidence="3" id="KW-1185">Reference proteome</keyword>
<dbReference type="Proteomes" id="UP001295684">
    <property type="component" value="Unassembled WGS sequence"/>
</dbReference>